<dbReference type="SUPFAM" id="SSF56322">
    <property type="entry name" value="ADC synthase"/>
    <property type="match status" value="1"/>
</dbReference>
<evidence type="ECO:0000256" key="3">
    <source>
        <dbReference type="ARBA" id="ARBA00020653"/>
    </source>
</evidence>
<dbReference type="Pfam" id="PF00425">
    <property type="entry name" value="Chorismate_bind"/>
    <property type="match status" value="1"/>
</dbReference>
<dbReference type="RefSeq" id="WP_054409732.1">
    <property type="nucleotide sequence ID" value="NZ_FOYA01000010.1"/>
</dbReference>
<proteinExistence type="predicted"/>
<dbReference type="PANTHER" id="PTHR11236:SF48">
    <property type="entry name" value="ISOCHORISMATE SYNTHASE MENF"/>
    <property type="match status" value="1"/>
</dbReference>
<dbReference type="Pfam" id="PF04715">
    <property type="entry name" value="Anth_synt_I_N"/>
    <property type="match status" value="1"/>
</dbReference>
<dbReference type="InterPro" id="IPR005801">
    <property type="entry name" value="ADC_synthase"/>
</dbReference>
<evidence type="ECO:0000313" key="12">
    <source>
        <dbReference type="Proteomes" id="UP000037755"/>
    </source>
</evidence>
<evidence type="ECO:0000256" key="4">
    <source>
        <dbReference type="ARBA" id="ARBA00022723"/>
    </source>
</evidence>
<evidence type="ECO:0000256" key="2">
    <source>
        <dbReference type="ARBA" id="ARBA00011575"/>
    </source>
</evidence>
<dbReference type="GO" id="GO:0000162">
    <property type="term" value="P:L-tryptophan biosynthetic process"/>
    <property type="evidence" value="ECO:0007669"/>
    <property type="project" value="TreeGrafter"/>
</dbReference>
<evidence type="ECO:0000313" key="11">
    <source>
        <dbReference type="EMBL" id="KOS08002.1"/>
    </source>
</evidence>
<dbReference type="OrthoDB" id="9803598at2"/>
<comment type="catalytic activity">
    <reaction evidence="8">
        <text>chorismate + L-glutamine = anthranilate + pyruvate + L-glutamate + H(+)</text>
        <dbReference type="Rhea" id="RHEA:21732"/>
        <dbReference type="ChEBI" id="CHEBI:15361"/>
        <dbReference type="ChEBI" id="CHEBI:15378"/>
        <dbReference type="ChEBI" id="CHEBI:16567"/>
        <dbReference type="ChEBI" id="CHEBI:29748"/>
        <dbReference type="ChEBI" id="CHEBI:29985"/>
        <dbReference type="ChEBI" id="CHEBI:58359"/>
        <dbReference type="EC" id="4.1.3.27"/>
    </reaction>
</comment>
<accession>A0A0M9VJP8</accession>
<keyword evidence="5" id="KW-0460">Magnesium</keyword>
<feature type="domain" description="Chorismate-utilising enzyme C-terminal" evidence="9">
    <location>
        <begin position="195"/>
        <end position="445"/>
    </location>
</feature>
<sequence length="459" mass="50998">MKIYTQTYNFNADLYTPVGLYLGLRNHYRKPCLLESNDYHSRTDSTSFIGLNPLVEITVNPNAITTVAGNSVANEALTNPTQVTAQVKAILEGFDFENPSAHNAFLSYFGFEYAHFEEPVTDERQAFGNLPLAQFILFEYLIVLDHFHNTGIIYKNSFSAEQQPDSVFESLLKKQNFTLLPFEVTAEETSPDTDADFLELVEKAKTHIYRGDVFQLVVSRPFEQAFFGDDFQVYRHLRRLNPSPYLFYADMESYRVMGSSPETQVSLNTGTAAIHPIAGTVRKTGNAAADLLSTEALMNDEKENAEHTMLVDLARNDLSRFCNDVHIASYKEVQHFSHVIHLVSKVAGQLQEGKEALGLFAGTFPAGTLSGTPKPKALQLISRYESTPRGYYGGAIGFINPNGNMNLAIVIRSIFSQNNTLHYRAGAGVVVDSTPQNELNEVHNKLGAVRRAIAAASNT</sequence>
<dbReference type="GO" id="GO:0046872">
    <property type="term" value="F:metal ion binding"/>
    <property type="evidence" value="ECO:0007669"/>
    <property type="project" value="UniProtKB-KW"/>
</dbReference>
<dbReference type="InterPro" id="IPR015890">
    <property type="entry name" value="Chorismate_C"/>
</dbReference>
<comment type="subunit">
    <text evidence="2">Heterotetramer consisting of two non-identical subunits: a beta subunit (TrpG) and a large alpha subunit (TrpE).</text>
</comment>
<dbReference type="PATRIC" id="fig|1202724.3.peg.4048"/>
<gene>
    <name evidence="11" type="ORF">AM493_19545</name>
</gene>
<dbReference type="Gene3D" id="3.60.120.10">
    <property type="entry name" value="Anthranilate synthase"/>
    <property type="match status" value="1"/>
</dbReference>
<dbReference type="Proteomes" id="UP000037755">
    <property type="component" value="Unassembled WGS sequence"/>
</dbReference>
<dbReference type="EMBL" id="LIYD01000005">
    <property type="protein sequence ID" value="KOS08002.1"/>
    <property type="molecule type" value="Genomic_DNA"/>
</dbReference>
<keyword evidence="12" id="KW-1185">Reference proteome</keyword>
<keyword evidence="4" id="KW-0479">Metal-binding</keyword>
<comment type="function">
    <text evidence="7">Part of a heterotetrameric complex that catalyzes the two-step biosynthesis of anthranilate, an intermediate in the biosynthesis of L-tryptophan. In the first step, the glutamine-binding beta subunit (TrpG) of anthranilate synthase (AS) provides the glutamine amidotransferase activity which generates ammonia as a substrate that, along with chorismate, is used in the second step, catalyzed by the large alpha subunit of AS (TrpE) to produce anthranilate. In the absence of TrpG, TrpE can synthesize anthranilate directly from chorismate and high concentrations of ammonia.</text>
</comment>
<evidence type="ECO:0000256" key="5">
    <source>
        <dbReference type="ARBA" id="ARBA00022842"/>
    </source>
</evidence>
<dbReference type="AlphaFoldDB" id="A0A0M9VJP8"/>
<evidence type="ECO:0000259" key="9">
    <source>
        <dbReference type="Pfam" id="PF00425"/>
    </source>
</evidence>
<evidence type="ECO:0000256" key="6">
    <source>
        <dbReference type="ARBA" id="ARBA00023239"/>
    </source>
</evidence>
<comment type="cofactor">
    <cofactor evidence="1">
        <name>Mg(2+)</name>
        <dbReference type="ChEBI" id="CHEBI:18420"/>
    </cofactor>
</comment>
<dbReference type="PANTHER" id="PTHR11236">
    <property type="entry name" value="AMINOBENZOATE/ANTHRANILATE SYNTHASE"/>
    <property type="match status" value="1"/>
</dbReference>
<comment type="caution">
    <text evidence="11">The sequence shown here is derived from an EMBL/GenBank/DDBJ whole genome shotgun (WGS) entry which is preliminary data.</text>
</comment>
<dbReference type="InterPro" id="IPR006805">
    <property type="entry name" value="Anth_synth_I_N"/>
</dbReference>
<keyword evidence="6" id="KW-0456">Lyase</keyword>
<evidence type="ECO:0000256" key="7">
    <source>
        <dbReference type="ARBA" id="ARBA00025634"/>
    </source>
</evidence>
<dbReference type="InterPro" id="IPR019999">
    <property type="entry name" value="Anth_synth_I-like"/>
</dbReference>
<dbReference type="STRING" id="1202724.AM493_19545"/>
<dbReference type="PRINTS" id="PR00095">
    <property type="entry name" value="ANTSNTHASEI"/>
</dbReference>
<dbReference type="GO" id="GO:0004049">
    <property type="term" value="F:anthranilate synthase activity"/>
    <property type="evidence" value="ECO:0007669"/>
    <property type="project" value="UniProtKB-EC"/>
</dbReference>
<evidence type="ECO:0000259" key="10">
    <source>
        <dbReference type="Pfam" id="PF04715"/>
    </source>
</evidence>
<feature type="domain" description="Anthranilate synthase component I N-terminal" evidence="10">
    <location>
        <begin position="13"/>
        <end position="150"/>
    </location>
</feature>
<protein>
    <recommendedName>
        <fullName evidence="3">Anthranilate synthase component 1</fullName>
    </recommendedName>
</protein>
<name>A0A0M9VJP8_9FLAO</name>
<evidence type="ECO:0000256" key="8">
    <source>
        <dbReference type="ARBA" id="ARBA00047683"/>
    </source>
</evidence>
<organism evidence="11 12">
    <name type="scientific">Flavobacterium akiainvivens</name>
    <dbReference type="NCBI Taxonomy" id="1202724"/>
    <lineage>
        <taxon>Bacteria</taxon>
        <taxon>Pseudomonadati</taxon>
        <taxon>Bacteroidota</taxon>
        <taxon>Flavobacteriia</taxon>
        <taxon>Flavobacteriales</taxon>
        <taxon>Flavobacteriaceae</taxon>
        <taxon>Flavobacterium</taxon>
    </lineage>
</organism>
<reference evidence="11 12" key="1">
    <citation type="submission" date="2015-08" db="EMBL/GenBank/DDBJ databases">
        <title>Whole genome sequence of Flavobacterium akiainvivens IK-1T, from decaying Wikstroemia oahuensis, an endemic Hawaiian shrub.</title>
        <authorList>
            <person name="Wan X."/>
            <person name="Hou S."/>
            <person name="Saito J."/>
            <person name="Donachie S."/>
        </authorList>
    </citation>
    <scope>NUCLEOTIDE SEQUENCE [LARGE SCALE GENOMIC DNA]</scope>
    <source>
        <strain evidence="11 12">IK-1</strain>
    </source>
</reference>
<evidence type="ECO:0000256" key="1">
    <source>
        <dbReference type="ARBA" id="ARBA00001946"/>
    </source>
</evidence>